<evidence type="ECO:0000256" key="1">
    <source>
        <dbReference type="SAM" id="MobiDB-lite"/>
    </source>
</evidence>
<dbReference type="EMBL" id="VKHP01000078">
    <property type="protein sequence ID" value="NEU98062.1"/>
    <property type="molecule type" value="Genomic_DNA"/>
</dbReference>
<keyword evidence="4" id="KW-1185">Reference proteome</keyword>
<feature type="signal peptide" evidence="2">
    <location>
        <begin position="1"/>
        <end position="22"/>
    </location>
</feature>
<dbReference type="Proteomes" id="UP000468531">
    <property type="component" value="Unassembled WGS sequence"/>
</dbReference>
<proteinExistence type="predicted"/>
<dbReference type="RefSeq" id="WP_163155990.1">
    <property type="nucleotide sequence ID" value="NZ_VKHP01000078.1"/>
</dbReference>
<evidence type="ECO:0000313" key="3">
    <source>
        <dbReference type="EMBL" id="NEU98062.1"/>
    </source>
</evidence>
<feature type="compositionally biased region" description="Gly residues" evidence="1">
    <location>
        <begin position="92"/>
        <end position="105"/>
    </location>
</feature>
<keyword evidence="2" id="KW-0732">Signal</keyword>
<feature type="chain" id="PRO_5026934324" evidence="2">
    <location>
        <begin position="23"/>
        <end position="105"/>
    </location>
</feature>
<comment type="caution">
    <text evidence="3">The sequence shown here is derived from an EMBL/GenBank/DDBJ whole genome shotgun (WGS) entry which is preliminary data.</text>
</comment>
<protein>
    <submittedName>
        <fullName evidence="3">Uncharacterized protein</fullName>
    </submittedName>
</protein>
<evidence type="ECO:0000256" key="2">
    <source>
        <dbReference type="SAM" id="SignalP"/>
    </source>
</evidence>
<accession>A0A6P1BKF8</accession>
<feature type="region of interest" description="Disordered" evidence="1">
    <location>
        <begin position="61"/>
        <end position="105"/>
    </location>
</feature>
<gene>
    <name evidence="3" type="ORF">FNJ47_20065</name>
</gene>
<dbReference type="AlphaFoldDB" id="A0A6P1BKF8"/>
<reference evidence="3 4" key="1">
    <citation type="journal article" date="2020" name="Arch. Microbiol.">
        <title>Bradyrhizobium uaiense sp. nov., a new highly efficient cowpea symbiont.</title>
        <authorList>
            <person name="Cabral Michel D."/>
            <person name="Azarias Guimaraes A."/>
            <person name="Martins da Costa E."/>
            <person name="Soares de Carvalho T."/>
            <person name="Balsanelli E."/>
            <person name="Willems A."/>
            <person name="Maltempi de Souza E."/>
            <person name="de Souza Moreira F.M."/>
        </authorList>
    </citation>
    <scope>NUCLEOTIDE SEQUENCE [LARGE SCALE GENOMIC DNA]</scope>
    <source>
        <strain evidence="3 4">UFLA 03-164</strain>
    </source>
</reference>
<sequence length="105" mass="10832">MSMRSRFSSATLFTVASTTTFAATTVLATTALTTTAAHAFQPRIVPPCSFFLYTEGCGQPVPQADPGRARNRDISPAYMKQSDPRYNQGLLNAGGGGGGGGGGGR</sequence>
<name>A0A6P1BKF8_9BRAD</name>
<organism evidence="3 4">
    <name type="scientific">Bradyrhizobium uaiense</name>
    <dbReference type="NCBI Taxonomy" id="2594946"/>
    <lineage>
        <taxon>Bacteria</taxon>
        <taxon>Pseudomonadati</taxon>
        <taxon>Pseudomonadota</taxon>
        <taxon>Alphaproteobacteria</taxon>
        <taxon>Hyphomicrobiales</taxon>
        <taxon>Nitrobacteraceae</taxon>
        <taxon>Bradyrhizobium</taxon>
    </lineage>
</organism>
<evidence type="ECO:0000313" key="4">
    <source>
        <dbReference type="Proteomes" id="UP000468531"/>
    </source>
</evidence>